<dbReference type="EMBL" id="CP106982">
    <property type="protein sequence ID" value="UYF94587.1"/>
    <property type="molecule type" value="Genomic_DNA"/>
</dbReference>
<feature type="compositionally biased region" description="Low complexity" evidence="5">
    <location>
        <begin position="188"/>
        <end position="225"/>
    </location>
</feature>
<evidence type="ECO:0000259" key="6">
    <source>
        <dbReference type="PROSITE" id="PS50977"/>
    </source>
</evidence>
<evidence type="ECO:0000256" key="2">
    <source>
        <dbReference type="ARBA" id="ARBA00023125"/>
    </source>
</evidence>
<dbReference type="PRINTS" id="PR00455">
    <property type="entry name" value="HTHTETR"/>
</dbReference>
<dbReference type="InterPro" id="IPR009057">
    <property type="entry name" value="Homeodomain-like_sf"/>
</dbReference>
<reference evidence="7" key="1">
    <citation type="submission" date="2022-09" db="EMBL/GenBank/DDBJ databases">
        <title>The genome sequence of Rhodococcus aetherivorans N1.</title>
        <authorList>
            <person name="Jiang W."/>
        </authorList>
    </citation>
    <scope>NUCLEOTIDE SEQUENCE</scope>
    <source>
        <strain evidence="7">N1</strain>
    </source>
</reference>
<feature type="region of interest" description="Disordered" evidence="5">
    <location>
        <begin position="177"/>
        <end position="234"/>
    </location>
</feature>
<evidence type="ECO:0000256" key="4">
    <source>
        <dbReference type="PROSITE-ProRule" id="PRU00335"/>
    </source>
</evidence>
<dbReference type="PANTHER" id="PTHR30055">
    <property type="entry name" value="HTH-TYPE TRANSCRIPTIONAL REGULATOR RUTR"/>
    <property type="match status" value="1"/>
</dbReference>
<gene>
    <name evidence="7" type="ORF">OCS65_02080</name>
</gene>
<evidence type="ECO:0000313" key="8">
    <source>
        <dbReference type="Proteomes" id="UP001163947"/>
    </source>
</evidence>
<dbReference type="Pfam" id="PF00440">
    <property type="entry name" value="TetR_N"/>
    <property type="match status" value="1"/>
</dbReference>
<dbReference type="InterPro" id="IPR050109">
    <property type="entry name" value="HTH-type_TetR-like_transc_reg"/>
</dbReference>
<dbReference type="GO" id="GO:0000976">
    <property type="term" value="F:transcription cis-regulatory region binding"/>
    <property type="evidence" value="ECO:0007669"/>
    <property type="project" value="TreeGrafter"/>
</dbReference>
<dbReference type="GO" id="GO:0003700">
    <property type="term" value="F:DNA-binding transcription factor activity"/>
    <property type="evidence" value="ECO:0007669"/>
    <property type="project" value="TreeGrafter"/>
</dbReference>
<dbReference type="AlphaFoldDB" id="A0AA46PGG9"/>
<evidence type="ECO:0000256" key="3">
    <source>
        <dbReference type="ARBA" id="ARBA00023163"/>
    </source>
</evidence>
<dbReference type="GeneID" id="83619168"/>
<proteinExistence type="predicted"/>
<dbReference type="PANTHER" id="PTHR30055:SF234">
    <property type="entry name" value="HTH-TYPE TRANSCRIPTIONAL REGULATOR BETI"/>
    <property type="match status" value="1"/>
</dbReference>
<dbReference type="PROSITE" id="PS50977">
    <property type="entry name" value="HTH_TETR_2"/>
    <property type="match status" value="1"/>
</dbReference>
<keyword evidence="2 4" id="KW-0238">DNA-binding</keyword>
<dbReference type="RefSeq" id="WP_065923287.1">
    <property type="nucleotide sequence ID" value="NZ_BAAAYP010000056.1"/>
</dbReference>
<dbReference type="Gene3D" id="1.10.357.10">
    <property type="entry name" value="Tetracycline Repressor, domain 2"/>
    <property type="match status" value="1"/>
</dbReference>
<evidence type="ECO:0000313" key="7">
    <source>
        <dbReference type="EMBL" id="UYF94587.1"/>
    </source>
</evidence>
<dbReference type="Proteomes" id="UP001163947">
    <property type="component" value="Chromosome"/>
</dbReference>
<accession>A0AA46PGG9</accession>
<sequence>MPPTEDRRVRRTRNELHRALIELLTEKGYDRVSVRDILDRADVGRSTFYHHFRDKDDLLVVSCTEYVQRAVEERARGRRTPWGPVRTVFDLCEQHPRLYEALAGRRSDAVLVRATTHMVHEVLAGHLREQCEAGEAECDPAVRFLAWGIVGLFGPVAAGELTAAQAFATFEAAARPWRLSDPGPVRPGGPAAVPLTPTAAPSPIRESGSSRPAGPRSAAAPGSPAAAPPAAPGS</sequence>
<keyword evidence="3" id="KW-0804">Transcription</keyword>
<protein>
    <submittedName>
        <fullName evidence="7">TetR/AcrR family transcriptional regulator</fullName>
    </submittedName>
</protein>
<dbReference type="InterPro" id="IPR001647">
    <property type="entry name" value="HTH_TetR"/>
</dbReference>
<name>A0AA46PGG9_9NOCA</name>
<organism evidence="7 8">
    <name type="scientific">Rhodococcus aetherivorans</name>
    <dbReference type="NCBI Taxonomy" id="191292"/>
    <lineage>
        <taxon>Bacteria</taxon>
        <taxon>Bacillati</taxon>
        <taxon>Actinomycetota</taxon>
        <taxon>Actinomycetes</taxon>
        <taxon>Mycobacteriales</taxon>
        <taxon>Nocardiaceae</taxon>
        <taxon>Rhodococcus</taxon>
    </lineage>
</organism>
<evidence type="ECO:0000256" key="5">
    <source>
        <dbReference type="SAM" id="MobiDB-lite"/>
    </source>
</evidence>
<feature type="domain" description="HTH tetR-type" evidence="6">
    <location>
        <begin position="10"/>
        <end position="70"/>
    </location>
</feature>
<keyword evidence="1" id="KW-0805">Transcription regulation</keyword>
<dbReference type="SUPFAM" id="SSF46689">
    <property type="entry name" value="Homeodomain-like"/>
    <property type="match status" value="1"/>
</dbReference>
<evidence type="ECO:0000256" key="1">
    <source>
        <dbReference type="ARBA" id="ARBA00023015"/>
    </source>
</evidence>
<feature type="DNA-binding region" description="H-T-H motif" evidence="4">
    <location>
        <begin position="33"/>
        <end position="52"/>
    </location>
</feature>